<evidence type="ECO:0000256" key="1">
    <source>
        <dbReference type="ARBA" id="ARBA00022737"/>
    </source>
</evidence>
<reference evidence="8" key="1">
    <citation type="submission" date="2025-05" db="UniProtKB">
        <authorList>
            <consortium name="RefSeq"/>
        </authorList>
    </citation>
    <scope>NUCLEOTIDE SEQUENCE [LARGE SCALE GENOMIC DNA]</scope>
</reference>
<dbReference type="Gene3D" id="1.20.5.4130">
    <property type="match status" value="1"/>
</dbReference>
<feature type="domain" description="Disease resistance protein winged helix" evidence="6">
    <location>
        <begin position="413"/>
        <end position="484"/>
    </location>
</feature>
<feature type="domain" description="NB-ARC" evidence="4">
    <location>
        <begin position="153"/>
        <end position="324"/>
    </location>
</feature>
<dbReference type="Pfam" id="PF00931">
    <property type="entry name" value="NB-ARC"/>
    <property type="match status" value="1"/>
</dbReference>
<gene>
    <name evidence="9" type="primary">LOC107430186</name>
</gene>
<evidence type="ECO:0000259" key="5">
    <source>
        <dbReference type="Pfam" id="PF18052"/>
    </source>
</evidence>
<dbReference type="CDD" id="cd14798">
    <property type="entry name" value="RX-CC_like"/>
    <property type="match status" value="1"/>
</dbReference>
<organism evidence="8 9">
    <name type="scientific">Ziziphus jujuba</name>
    <name type="common">Chinese jujube</name>
    <name type="synonym">Ziziphus sativa</name>
    <dbReference type="NCBI Taxonomy" id="326968"/>
    <lineage>
        <taxon>Eukaryota</taxon>
        <taxon>Viridiplantae</taxon>
        <taxon>Streptophyta</taxon>
        <taxon>Embryophyta</taxon>
        <taxon>Tracheophyta</taxon>
        <taxon>Spermatophyta</taxon>
        <taxon>Magnoliopsida</taxon>
        <taxon>eudicotyledons</taxon>
        <taxon>Gunneridae</taxon>
        <taxon>Pentapetalae</taxon>
        <taxon>rosids</taxon>
        <taxon>fabids</taxon>
        <taxon>Rosales</taxon>
        <taxon>Rhamnaceae</taxon>
        <taxon>Paliureae</taxon>
        <taxon>Ziziphus</taxon>
    </lineage>
</organism>
<dbReference type="InterPro" id="IPR038005">
    <property type="entry name" value="RX-like_CC"/>
</dbReference>
<evidence type="ECO:0000313" key="8">
    <source>
        <dbReference type="Proteomes" id="UP001652623"/>
    </source>
</evidence>
<dbReference type="Gene3D" id="1.10.10.10">
    <property type="entry name" value="Winged helix-like DNA-binding domain superfamily/Winged helix DNA-binding domain"/>
    <property type="match status" value="1"/>
</dbReference>
<keyword evidence="2" id="KW-0547">Nucleotide-binding</keyword>
<evidence type="ECO:0000259" key="6">
    <source>
        <dbReference type="Pfam" id="PF23559"/>
    </source>
</evidence>
<dbReference type="SUPFAM" id="SSF52058">
    <property type="entry name" value="L domain-like"/>
    <property type="match status" value="1"/>
</dbReference>
<dbReference type="Pfam" id="PF23598">
    <property type="entry name" value="LRR_14"/>
    <property type="match status" value="1"/>
</dbReference>
<dbReference type="InterPro" id="IPR058922">
    <property type="entry name" value="WHD_DRP"/>
</dbReference>
<dbReference type="Pfam" id="PF18052">
    <property type="entry name" value="Rx_N"/>
    <property type="match status" value="1"/>
</dbReference>
<dbReference type="Gene3D" id="3.40.50.300">
    <property type="entry name" value="P-loop containing nucleotide triphosphate hydrolases"/>
    <property type="match status" value="1"/>
</dbReference>
<accession>A0ABM4AAL2</accession>
<name>A0ABM4AAL2_ZIZJJ</name>
<evidence type="ECO:0000256" key="2">
    <source>
        <dbReference type="ARBA" id="ARBA00022741"/>
    </source>
</evidence>
<dbReference type="InterPro" id="IPR027417">
    <property type="entry name" value="P-loop_NTPase"/>
</dbReference>
<dbReference type="SUPFAM" id="SSF52540">
    <property type="entry name" value="P-loop containing nucleoside triphosphate hydrolases"/>
    <property type="match status" value="1"/>
</dbReference>
<reference evidence="9" key="2">
    <citation type="submission" date="2025-08" db="UniProtKB">
        <authorList>
            <consortium name="RefSeq"/>
        </authorList>
    </citation>
    <scope>IDENTIFICATION</scope>
    <source>
        <tissue evidence="9">Seedling</tissue>
    </source>
</reference>
<protein>
    <submittedName>
        <fullName evidence="9">Disease resistance protein RPM1-like</fullName>
    </submittedName>
</protein>
<dbReference type="InterPro" id="IPR036388">
    <property type="entry name" value="WH-like_DNA-bd_sf"/>
</dbReference>
<dbReference type="InterPro" id="IPR002182">
    <property type="entry name" value="NB-ARC"/>
</dbReference>
<proteinExistence type="predicted"/>
<sequence length="914" mass="105523">MAECAVTTVSEKLIDLLVHKTQLFRRVHREAKALIDELEIIQCFLKDAEARLEKGGMIDGVKTWVKQVIEIAYNIEDVIDEYLLHMAQSYQGQSGYLGVLSKTGEIRKRSERYGFKSLEQRSNSQIPNAEQHDPRLDSFFIEETELVGFDTIRNELVRKLVEGKSTRMVVSLVGSGGIGKTTLAKKVYDNEAVREHFECHAWITVSQSYDMEKILRTMTKKICAVAECPLREMDSMQELINHLRQYLQTKRYVFVFDDVWQIDFWKVMKHALPSNDKGSRIIITTRNDIIAASFKENSCDFVQKLLPLSQELGWELFCKKAFRYEFEGRCPQELEHLSLEIVKRCQGLPLVVAAIGGLLSTKEKVMFEWLRMLESLTYELENNPQLTSILRILSLSYHDLPHHLKSCFLYFGLFPEDYSITDVKLFKLWIAEGFVKEKKGKTMEQVAEEYLIELVHRNLVEASWETVNKSNRLCRVHDLMHEIIKLKAGELGFCQILNDKDSRCRGKIRRLSIYNCNKNVLDAIEDHGVRSIFFFSIENLPKSFVAGLFKKFKLLKVLDFSYAPLDHLPKEVGNLFHLKYLNLRNTQVKKLPKSVGKLQNLQTLDLRGTLVHKLPFQINKLQNLRHLLAVYFDEKVEFSSNSVRGIRIQWGIGSLDGLQTLTTLEAPHHGVDLMKELGNLKQLRRLGISNLTTENGRELCSSIEKMNHLEHLDVFAASKDETLDLQSISSPPPFLQHLVLTGLLKKLPEWFPKLENIQQLCLSFSRLHEDPLKCLKGLPNLVNLWLYQAYDGEQLHFEEGGFGKLKVLSLGKMYTLKVLKIDQGALPLLEELGIGPSPLLKEVPSDIQNLKNLKLLKIYQMPRKFVLDMQPGTEGRDYWKVKHIHSVHFWYRVEGDVYDIYKLGDPHLLEHLQS</sequence>
<dbReference type="PANTHER" id="PTHR23155:SF1052">
    <property type="entry name" value="DISEASE RESISTANCE PROTEIN RPM1"/>
    <property type="match status" value="1"/>
</dbReference>
<evidence type="ECO:0000259" key="7">
    <source>
        <dbReference type="Pfam" id="PF23598"/>
    </source>
</evidence>
<dbReference type="InterPro" id="IPR042197">
    <property type="entry name" value="Apaf_helical"/>
</dbReference>
<keyword evidence="1" id="KW-0677">Repeat</keyword>
<dbReference type="Pfam" id="PF23559">
    <property type="entry name" value="WHD_DRP"/>
    <property type="match status" value="1"/>
</dbReference>
<dbReference type="Proteomes" id="UP001652623">
    <property type="component" value="Chromosome 1"/>
</dbReference>
<dbReference type="Gene3D" id="3.80.10.10">
    <property type="entry name" value="Ribonuclease Inhibitor"/>
    <property type="match status" value="2"/>
</dbReference>
<dbReference type="PRINTS" id="PR00364">
    <property type="entry name" value="DISEASERSIST"/>
</dbReference>
<dbReference type="GeneID" id="107430186"/>
<dbReference type="Gene3D" id="1.10.8.430">
    <property type="entry name" value="Helical domain of apoptotic protease-activating factors"/>
    <property type="match status" value="1"/>
</dbReference>
<dbReference type="InterPro" id="IPR041118">
    <property type="entry name" value="Rx_N"/>
</dbReference>
<dbReference type="InterPro" id="IPR032675">
    <property type="entry name" value="LRR_dom_sf"/>
</dbReference>
<evidence type="ECO:0000256" key="3">
    <source>
        <dbReference type="ARBA" id="ARBA00022821"/>
    </source>
</evidence>
<dbReference type="PANTHER" id="PTHR23155">
    <property type="entry name" value="DISEASE RESISTANCE PROTEIN RP"/>
    <property type="match status" value="1"/>
</dbReference>
<feature type="domain" description="Disease resistance N-terminal" evidence="5">
    <location>
        <begin position="5"/>
        <end position="90"/>
    </location>
</feature>
<dbReference type="RefSeq" id="XP_060673761.1">
    <property type="nucleotide sequence ID" value="XM_060817778.1"/>
</dbReference>
<dbReference type="InterPro" id="IPR044974">
    <property type="entry name" value="Disease_R_plants"/>
</dbReference>
<dbReference type="InterPro" id="IPR055414">
    <property type="entry name" value="LRR_R13L4/SHOC2-like"/>
</dbReference>
<evidence type="ECO:0000259" key="4">
    <source>
        <dbReference type="Pfam" id="PF00931"/>
    </source>
</evidence>
<evidence type="ECO:0000313" key="9">
    <source>
        <dbReference type="RefSeq" id="XP_060673761.1"/>
    </source>
</evidence>
<keyword evidence="3" id="KW-0611">Plant defense</keyword>
<feature type="domain" description="Disease resistance R13L4/SHOC-2-like LRR" evidence="7">
    <location>
        <begin position="529"/>
        <end position="836"/>
    </location>
</feature>
<keyword evidence="8" id="KW-1185">Reference proteome</keyword>